<dbReference type="SMART" id="SM00388">
    <property type="entry name" value="HisKA"/>
    <property type="match status" value="1"/>
</dbReference>
<dbReference type="Pfam" id="PF00512">
    <property type="entry name" value="HisKA"/>
    <property type="match status" value="1"/>
</dbReference>
<keyword evidence="14" id="KW-1185">Reference proteome</keyword>
<evidence type="ECO:0000256" key="6">
    <source>
        <dbReference type="ARBA" id="ARBA00022692"/>
    </source>
</evidence>
<dbReference type="InterPro" id="IPR003594">
    <property type="entry name" value="HATPase_dom"/>
</dbReference>
<name>A0A918L5Z9_9ACTN</name>
<dbReference type="PROSITE" id="PS50109">
    <property type="entry name" value="HIS_KIN"/>
    <property type="match status" value="1"/>
</dbReference>
<dbReference type="FunFam" id="1.10.287.130:FF:000001">
    <property type="entry name" value="Two-component sensor histidine kinase"/>
    <property type="match status" value="1"/>
</dbReference>
<keyword evidence="8 11" id="KW-1133">Transmembrane helix</keyword>
<dbReference type="Pfam" id="PF02518">
    <property type="entry name" value="HATPase_c"/>
    <property type="match status" value="1"/>
</dbReference>
<evidence type="ECO:0000256" key="5">
    <source>
        <dbReference type="ARBA" id="ARBA00022679"/>
    </source>
</evidence>
<evidence type="ECO:0000313" key="14">
    <source>
        <dbReference type="Proteomes" id="UP000606194"/>
    </source>
</evidence>
<dbReference type="PANTHER" id="PTHR45436:SF5">
    <property type="entry name" value="SENSOR HISTIDINE KINASE TRCS"/>
    <property type="match status" value="1"/>
</dbReference>
<gene>
    <name evidence="13" type="ORF">GCM10010269_60310</name>
</gene>
<keyword evidence="7 13" id="KW-0418">Kinase</keyword>
<evidence type="ECO:0000256" key="4">
    <source>
        <dbReference type="ARBA" id="ARBA00022553"/>
    </source>
</evidence>
<evidence type="ECO:0000256" key="10">
    <source>
        <dbReference type="ARBA" id="ARBA00023136"/>
    </source>
</evidence>
<evidence type="ECO:0000313" key="13">
    <source>
        <dbReference type="EMBL" id="GGS12971.1"/>
    </source>
</evidence>
<evidence type="ECO:0000256" key="1">
    <source>
        <dbReference type="ARBA" id="ARBA00000085"/>
    </source>
</evidence>
<keyword evidence="10 11" id="KW-0472">Membrane</keyword>
<evidence type="ECO:0000256" key="7">
    <source>
        <dbReference type="ARBA" id="ARBA00022777"/>
    </source>
</evidence>
<comment type="caution">
    <text evidence="13">The sequence shown here is derived from an EMBL/GenBank/DDBJ whole genome shotgun (WGS) entry which is preliminary data.</text>
</comment>
<dbReference type="InterPro" id="IPR004358">
    <property type="entry name" value="Sig_transdc_His_kin-like_C"/>
</dbReference>
<comment type="catalytic activity">
    <reaction evidence="1">
        <text>ATP + protein L-histidine = ADP + protein N-phospho-L-histidine.</text>
        <dbReference type="EC" id="2.7.13.3"/>
    </reaction>
</comment>
<evidence type="ECO:0000259" key="12">
    <source>
        <dbReference type="PROSITE" id="PS50109"/>
    </source>
</evidence>
<dbReference type="Proteomes" id="UP000606194">
    <property type="component" value="Unassembled WGS sequence"/>
</dbReference>
<dbReference type="Gene3D" id="1.10.287.130">
    <property type="match status" value="1"/>
</dbReference>
<comment type="subcellular location">
    <subcellularLocation>
        <location evidence="2">Cell membrane</location>
    </subcellularLocation>
</comment>
<keyword evidence="6 11" id="KW-0812">Transmembrane</keyword>
<accession>A0A918L5Z9</accession>
<feature type="domain" description="Histidine kinase" evidence="12">
    <location>
        <begin position="262"/>
        <end position="481"/>
    </location>
</feature>
<protein>
    <recommendedName>
        <fullName evidence="3">histidine kinase</fullName>
        <ecNumber evidence="3">2.7.13.3</ecNumber>
    </recommendedName>
</protein>
<keyword evidence="4" id="KW-0597">Phosphoprotein</keyword>
<evidence type="ECO:0000256" key="2">
    <source>
        <dbReference type="ARBA" id="ARBA00004236"/>
    </source>
</evidence>
<dbReference type="SUPFAM" id="SSF55874">
    <property type="entry name" value="ATPase domain of HSP90 chaperone/DNA topoisomerase II/histidine kinase"/>
    <property type="match status" value="1"/>
</dbReference>
<evidence type="ECO:0000256" key="3">
    <source>
        <dbReference type="ARBA" id="ARBA00012438"/>
    </source>
</evidence>
<dbReference type="SUPFAM" id="SSF47384">
    <property type="entry name" value="Homodimeric domain of signal transducing histidine kinase"/>
    <property type="match status" value="1"/>
</dbReference>
<feature type="transmembrane region" description="Helical" evidence="11">
    <location>
        <begin position="31"/>
        <end position="52"/>
    </location>
</feature>
<proteinExistence type="predicted"/>
<dbReference type="InterPro" id="IPR036097">
    <property type="entry name" value="HisK_dim/P_sf"/>
</dbReference>
<dbReference type="PRINTS" id="PR00344">
    <property type="entry name" value="BCTRLSENSOR"/>
</dbReference>
<dbReference type="CDD" id="cd00075">
    <property type="entry name" value="HATPase"/>
    <property type="match status" value="1"/>
</dbReference>
<dbReference type="InterPro" id="IPR036890">
    <property type="entry name" value="HATPase_C_sf"/>
</dbReference>
<dbReference type="InterPro" id="IPR005467">
    <property type="entry name" value="His_kinase_dom"/>
</dbReference>
<dbReference type="GO" id="GO:0000155">
    <property type="term" value="F:phosphorelay sensor kinase activity"/>
    <property type="evidence" value="ECO:0007669"/>
    <property type="project" value="InterPro"/>
</dbReference>
<dbReference type="InterPro" id="IPR050428">
    <property type="entry name" value="TCS_sensor_his_kinase"/>
</dbReference>
<keyword evidence="9" id="KW-0902">Two-component regulatory system</keyword>
<dbReference type="GO" id="GO:0005886">
    <property type="term" value="C:plasma membrane"/>
    <property type="evidence" value="ECO:0007669"/>
    <property type="project" value="UniProtKB-SubCell"/>
</dbReference>
<evidence type="ECO:0000256" key="9">
    <source>
        <dbReference type="ARBA" id="ARBA00023012"/>
    </source>
</evidence>
<dbReference type="Gene3D" id="3.30.565.10">
    <property type="entry name" value="Histidine kinase-like ATPase, C-terminal domain"/>
    <property type="match status" value="1"/>
</dbReference>
<dbReference type="InterPro" id="IPR003661">
    <property type="entry name" value="HisK_dim/P_dom"/>
</dbReference>
<sequence>MSPAACPARSSRRDRGARFPPAPAKYLARRLAWGFLIITAIGVLAADVYYACAMSSRLRERTDQQIVQSHRFRMEALRAGRSWLPERDESASVVTDGRGAVRLSTGDTSLLGSLPTSAALLRERDGVEQPLPVPGRAARAVVDRLPDGGYLMTARSTASDDTTVRTLVGIETATGIPLILGLALGALWSSRRTLASMCEISADARRIAEGSEEPSERVPVTTQPLLELRSAADTYNYLLRRIEEAGLRRRQEENRLCELVDAASHELRTPLTTIAGYTQLALIRGLDDPRRLDEAMGQVQKETRRLNSLVEDMLLLARLKHGGVLELCQVDLAQVCLQAVNRAQSPGTPRSLRCVVESFPHWVEGDRRRLEQAIDSLLSNVLAHTPAEASAQVRLGLDGDRHVIDVIDDGPGVAETVRDRIFEPFFRASSSPSADPDLPPRPGRGLGLSVAAAVVTAHGGSIGLEPSERGAWFRVSLPAAAGHRPDAAPPMTLP</sequence>
<dbReference type="AlphaFoldDB" id="A0A918L5Z9"/>
<dbReference type="CDD" id="cd00082">
    <property type="entry name" value="HisKA"/>
    <property type="match status" value="1"/>
</dbReference>
<dbReference type="EMBL" id="BMTL01000029">
    <property type="protein sequence ID" value="GGS12971.1"/>
    <property type="molecule type" value="Genomic_DNA"/>
</dbReference>
<dbReference type="SMART" id="SM00387">
    <property type="entry name" value="HATPase_c"/>
    <property type="match status" value="1"/>
</dbReference>
<evidence type="ECO:0000256" key="11">
    <source>
        <dbReference type="SAM" id="Phobius"/>
    </source>
</evidence>
<keyword evidence="5" id="KW-0808">Transferase</keyword>
<reference evidence="13" key="2">
    <citation type="submission" date="2020-09" db="EMBL/GenBank/DDBJ databases">
        <authorList>
            <person name="Sun Q."/>
            <person name="Ohkuma M."/>
        </authorList>
    </citation>
    <scope>NUCLEOTIDE SEQUENCE</scope>
    <source>
        <strain evidence="13">JCM 4386</strain>
    </source>
</reference>
<evidence type="ECO:0000256" key="8">
    <source>
        <dbReference type="ARBA" id="ARBA00022989"/>
    </source>
</evidence>
<reference evidence="13" key="1">
    <citation type="journal article" date="2014" name="Int. J. Syst. Evol. Microbiol.">
        <title>Complete genome sequence of Corynebacterium casei LMG S-19264T (=DSM 44701T), isolated from a smear-ripened cheese.</title>
        <authorList>
            <consortium name="US DOE Joint Genome Institute (JGI-PGF)"/>
            <person name="Walter F."/>
            <person name="Albersmeier A."/>
            <person name="Kalinowski J."/>
            <person name="Ruckert C."/>
        </authorList>
    </citation>
    <scope>NUCLEOTIDE SEQUENCE</scope>
    <source>
        <strain evidence="13">JCM 4386</strain>
    </source>
</reference>
<dbReference type="PANTHER" id="PTHR45436">
    <property type="entry name" value="SENSOR HISTIDINE KINASE YKOH"/>
    <property type="match status" value="1"/>
</dbReference>
<dbReference type="EC" id="2.7.13.3" evidence="3"/>
<dbReference type="RefSeq" id="WP_190152496.1">
    <property type="nucleotide sequence ID" value="NZ_BMTL01000029.1"/>
</dbReference>
<organism evidence="13 14">
    <name type="scientific">Streptomyces humidus</name>
    <dbReference type="NCBI Taxonomy" id="52259"/>
    <lineage>
        <taxon>Bacteria</taxon>
        <taxon>Bacillati</taxon>
        <taxon>Actinomycetota</taxon>
        <taxon>Actinomycetes</taxon>
        <taxon>Kitasatosporales</taxon>
        <taxon>Streptomycetaceae</taxon>
        <taxon>Streptomyces</taxon>
    </lineage>
</organism>